<dbReference type="Proteomes" id="UP000053244">
    <property type="component" value="Unassembled WGS sequence"/>
</dbReference>
<evidence type="ECO:0000313" key="1">
    <source>
        <dbReference type="EMBL" id="KUL42498.1"/>
    </source>
</evidence>
<organism evidence="1 2">
    <name type="scientific">Actinoplanes awajinensis subsp. mycoplanecinus</name>
    <dbReference type="NCBI Taxonomy" id="135947"/>
    <lineage>
        <taxon>Bacteria</taxon>
        <taxon>Bacillati</taxon>
        <taxon>Actinomycetota</taxon>
        <taxon>Actinomycetes</taxon>
        <taxon>Micromonosporales</taxon>
        <taxon>Micromonosporaceae</taxon>
        <taxon>Actinoplanes</taxon>
    </lineage>
</organism>
<protein>
    <submittedName>
        <fullName evidence="1">Uncharacterized protein</fullName>
    </submittedName>
</protein>
<keyword evidence="2" id="KW-1185">Reference proteome</keyword>
<dbReference type="AlphaFoldDB" id="A0A0X3VCT4"/>
<dbReference type="RefSeq" id="WP_067684080.1">
    <property type="nucleotide sequence ID" value="NZ_LLZH01000001.1"/>
</dbReference>
<comment type="caution">
    <text evidence="1">The sequence shown here is derived from an EMBL/GenBank/DDBJ whole genome shotgun (WGS) entry which is preliminary data.</text>
</comment>
<name>A0A0X3VCT4_9ACTN</name>
<dbReference type="EMBL" id="LLZH01000001">
    <property type="protein sequence ID" value="KUL42498.1"/>
    <property type="molecule type" value="Genomic_DNA"/>
</dbReference>
<sequence>MGLFRRVARARLAGRVVRRLRHSGIPGARYYSAAFEVRFTRPGDEQSTILPLTPLLGRSRRELGAYLAGIVRTGNLPEDWASAAPRLRPVLRGSAAGAPLCRPVLPFLSEFVVVDHPDTITYVTPDQLAAWEVTEDQVFDAARANLSGAVLHGAPTTKPVVVRFVDDGNAYWTSHLLLPGWLDRLAEQVGGPPVAFAPERGTLLVAADDHDLLRALFAQVEEIYARSSRSLTPMAYVSGPDGCPVPYPAPPGHPLHPAVSRAERILAVEEYNRQAAELPDAAELRLTGSDTDGWRTRALWERDAPILLPAADEVQAGDRVLPWTGLELTPAEDLTPARWRARKWPDPGT</sequence>
<accession>A0A0X3VCT4</accession>
<reference evidence="1 2" key="1">
    <citation type="submission" date="2015-10" db="EMBL/GenBank/DDBJ databases">
        <authorList>
            <person name="Gilbert D.G."/>
        </authorList>
    </citation>
    <scope>NUCLEOTIDE SEQUENCE [LARGE SCALE GENOMIC DNA]</scope>
    <source>
        <strain evidence="1 2">NRRL B-16712</strain>
    </source>
</reference>
<dbReference type="OrthoDB" id="259915at2"/>
<proteinExistence type="predicted"/>
<evidence type="ECO:0000313" key="2">
    <source>
        <dbReference type="Proteomes" id="UP000053244"/>
    </source>
</evidence>
<gene>
    <name evidence="1" type="ORF">ADL15_01090</name>
</gene>